<accession>A0AAV7E4Z1</accession>
<keyword evidence="2" id="KW-1185">Reference proteome</keyword>
<dbReference type="AlphaFoldDB" id="A0AAV7E4Z1"/>
<organism evidence="1 2">
    <name type="scientific">Aristolochia fimbriata</name>
    <name type="common">White veined hardy Dutchman's pipe vine</name>
    <dbReference type="NCBI Taxonomy" id="158543"/>
    <lineage>
        <taxon>Eukaryota</taxon>
        <taxon>Viridiplantae</taxon>
        <taxon>Streptophyta</taxon>
        <taxon>Embryophyta</taxon>
        <taxon>Tracheophyta</taxon>
        <taxon>Spermatophyta</taxon>
        <taxon>Magnoliopsida</taxon>
        <taxon>Magnoliidae</taxon>
        <taxon>Piperales</taxon>
        <taxon>Aristolochiaceae</taxon>
        <taxon>Aristolochia</taxon>
    </lineage>
</organism>
<evidence type="ECO:0000313" key="1">
    <source>
        <dbReference type="EMBL" id="KAG9443917.1"/>
    </source>
</evidence>
<sequence length="251" mass="28235">MEENNKPRVPIDHEVISSLKLVTPTDYATTSNSLQVLARVGDMHTLGTGFLDQVTEITSLKQKKRKEKSLSLVQTQCRSHGAVTECNRLHAGGGSSSKSFDSSSRQLYSLYSVTGHFIFKRRFHPPHSEAESCHCNMDSLMAERTELTPPSSMQTIEWTKTATEKRAEGRAASDCLNTLRSSTYDNNLITETLFNYQLHFHGRGVVFVARKMKDERRKTSLSLQSTVTHELMSPAVQKLHLCPLIKPPEQQ</sequence>
<dbReference type="EMBL" id="JAINDJ010000006">
    <property type="protein sequence ID" value="KAG9443917.1"/>
    <property type="molecule type" value="Genomic_DNA"/>
</dbReference>
<name>A0AAV7E4Z1_ARIFI</name>
<proteinExistence type="predicted"/>
<dbReference type="Proteomes" id="UP000825729">
    <property type="component" value="Unassembled WGS sequence"/>
</dbReference>
<protein>
    <submittedName>
        <fullName evidence="1">Uncharacterized protein</fullName>
    </submittedName>
</protein>
<reference evidence="1 2" key="1">
    <citation type="submission" date="2021-07" db="EMBL/GenBank/DDBJ databases">
        <title>The Aristolochia fimbriata genome: insights into angiosperm evolution, floral development and chemical biosynthesis.</title>
        <authorList>
            <person name="Jiao Y."/>
        </authorList>
    </citation>
    <scope>NUCLEOTIDE SEQUENCE [LARGE SCALE GENOMIC DNA]</scope>
    <source>
        <strain evidence="1">IBCAS-2021</strain>
        <tissue evidence="1">Leaf</tissue>
    </source>
</reference>
<gene>
    <name evidence="1" type="ORF">H6P81_015257</name>
</gene>
<evidence type="ECO:0000313" key="2">
    <source>
        <dbReference type="Proteomes" id="UP000825729"/>
    </source>
</evidence>
<comment type="caution">
    <text evidence="1">The sequence shown here is derived from an EMBL/GenBank/DDBJ whole genome shotgun (WGS) entry which is preliminary data.</text>
</comment>